<reference evidence="1 2" key="1">
    <citation type="submission" date="2020-12" db="EMBL/GenBank/DDBJ databases">
        <title>Novel Thalassolituus-related marine hydrocarbonoclastic bacteria mediated algae-derived hydrocarbons mineralization in twilight zone of the northern South China Sea.</title>
        <authorList>
            <person name="Dong C."/>
        </authorList>
    </citation>
    <scope>NUCLEOTIDE SEQUENCE [LARGE SCALE GENOMIC DNA]</scope>
    <source>
        <strain evidence="1 2">IMCC1826</strain>
    </source>
</reference>
<evidence type="ECO:0000313" key="2">
    <source>
        <dbReference type="Proteomes" id="UP000714380"/>
    </source>
</evidence>
<comment type="caution">
    <text evidence="1">The sequence shown here is derived from an EMBL/GenBank/DDBJ whole genome shotgun (WGS) entry which is preliminary data.</text>
</comment>
<gene>
    <name evidence="1" type="ORF">I9W95_06155</name>
</gene>
<keyword evidence="2" id="KW-1185">Reference proteome</keyword>
<protein>
    <recommendedName>
        <fullName evidence="3">Type 4 fimbrial biogenesis protein PilX N-terminal domain-containing protein</fullName>
    </recommendedName>
</protein>
<dbReference type="Proteomes" id="UP000714380">
    <property type="component" value="Unassembled WGS sequence"/>
</dbReference>
<proteinExistence type="predicted"/>
<sequence>MLTMITVTAMVAMQRSTLQLRMVGSMQRDQQVFNATFNYLANGYFKMTDSPTDAIDMLSDLIGNNGAVDPYEEFGISKPLKADIVGDVSGTVSGVTVTFSPSNVKANEGNSQGGETTYRFTYRATAAEKGAGQIRSTQEIALSLVAPAIE</sequence>
<accession>A0ABS7ZPR9</accession>
<name>A0ABS7ZPR9_9GAMM</name>
<organism evidence="1 2">
    <name type="scientific">Thalassolituus marinus</name>
    <dbReference type="NCBI Taxonomy" id="671053"/>
    <lineage>
        <taxon>Bacteria</taxon>
        <taxon>Pseudomonadati</taxon>
        <taxon>Pseudomonadota</taxon>
        <taxon>Gammaproteobacteria</taxon>
        <taxon>Oceanospirillales</taxon>
        <taxon>Oceanospirillaceae</taxon>
        <taxon>Thalassolituus</taxon>
    </lineage>
</organism>
<dbReference type="EMBL" id="JAEDAH010000029">
    <property type="protein sequence ID" value="MCA6063188.1"/>
    <property type="molecule type" value="Genomic_DNA"/>
</dbReference>
<evidence type="ECO:0008006" key="3">
    <source>
        <dbReference type="Google" id="ProtNLM"/>
    </source>
</evidence>
<evidence type="ECO:0000313" key="1">
    <source>
        <dbReference type="EMBL" id="MCA6063188.1"/>
    </source>
</evidence>